<evidence type="ECO:0000313" key="6">
    <source>
        <dbReference type="EMBL" id="SHK66246.1"/>
    </source>
</evidence>
<dbReference type="InterPro" id="IPR037523">
    <property type="entry name" value="VOC_core"/>
</dbReference>
<dbReference type="STRING" id="1121421.SAMN02745123_02680"/>
<dbReference type="Pfam" id="PF00903">
    <property type="entry name" value="Glyoxalase"/>
    <property type="match status" value="1"/>
</dbReference>
<dbReference type="PANTHER" id="PTHR46036">
    <property type="entry name" value="LACTOYLGLUTATHIONE LYASE"/>
    <property type="match status" value="1"/>
</dbReference>
<name>A0A1M6UAN9_9FIRM</name>
<evidence type="ECO:0000256" key="4">
    <source>
        <dbReference type="ARBA" id="ARBA00033298"/>
    </source>
</evidence>
<evidence type="ECO:0000256" key="2">
    <source>
        <dbReference type="ARBA" id="ARBA00030892"/>
    </source>
</evidence>
<protein>
    <recommendedName>
        <fullName evidence="2">Aldoketomutase</fullName>
    </recommendedName>
    <alternativeName>
        <fullName evidence="1">Ketone-aldehyde mutase</fullName>
    </alternativeName>
    <alternativeName>
        <fullName evidence="3">Methylglyoxalase</fullName>
    </alternativeName>
    <alternativeName>
        <fullName evidence="4">S-D-lactoylglutathione methylglyoxal lyase</fullName>
    </alternativeName>
</protein>
<evidence type="ECO:0000313" key="7">
    <source>
        <dbReference type="Proteomes" id="UP000183997"/>
    </source>
</evidence>
<dbReference type="PROSITE" id="PS51819">
    <property type="entry name" value="VOC"/>
    <property type="match status" value="1"/>
</dbReference>
<dbReference type="Proteomes" id="UP000183997">
    <property type="component" value="Unassembled WGS sequence"/>
</dbReference>
<dbReference type="EMBL" id="FRAR01000019">
    <property type="protein sequence ID" value="SHK66246.1"/>
    <property type="molecule type" value="Genomic_DNA"/>
</dbReference>
<organism evidence="6 7">
    <name type="scientific">Desulforamulus aeronauticus DSM 10349</name>
    <dbReference type="NCBI Taxonomy" id="1121421"/>
    <lineage>
        <taxon>Bacteria</taxon>
        <taxon>Bacillati</taxon>
        <taxon>Bacillota</taxon>
        <taxon>Clostridia</taxon>
        <taxon>Eubacteriales</taxon>
        <taxon>Peptococcaceae</taxon>
        <taxon>Desulforamulus</taxon>
    </lineage>
</organism>
<evidence type="ECO:0000256" key="1">
    <source>
        <dbReference type="ARBA" id="ARBA00030291"/>
    </source>
</evidence>
<dbReference type="InterPro" id="IPR004360">
    <property type="entry name" value="Glyas_Fos-R_dOase_dom"/>
</dbReference>
<keyword evidence="7" id="KW-1185">Reference proteome</keyword>
<evidence type="ECO:0000259" key="5">
    <source>
        <dbReference type="PROSITE" id="PS51819"/>
    </source>
</evidence>
<keyword evidence="6" id="KW-0456">Lyase</keyword>
<sequence length="129" mass="15119">MSQHYKFVHACVRVKDLEQSVNFYQNALNMQISRRRDYPEYQFSLVYLKLPGDDFELELTYNYDRKEPYTVGDGYSHFAVIVDDLEGSYQRHKEAGYNVGDIKKLSGEASGGYYFLTDPDGYRTEIIQK</sequence>
<dbReference type="SUPFAM" id="SSF54593">
    <property type="entry name" value="Glyoxalase/Bleomycin resistance protein/Dihydroxybiphenyl dioxygenase"/>
    <property type="match status" value="1"/>
</dbReference>
<accession>A0A1M6UAN9</accession>
<dbReference type="GO" id="GO:0004462">
    <property type="term" value="F:lactoylglutathione lyase activity"/>
    <property type="evidence" value="ECO:0007669"/>
    <property type="project" value="TreeGrafter"/>
</dbReference>
<dbReference type="Gene3D" id="3.10.180.10">
    <property type="entry name" value="2,3-Dihydroxybiphenyl 1,2-Dioxygenase, domain 1"/>
    <property type="match status" value="1"/>
</dbReference>
<dbReference type="OrthoDB" id="192739at2"/>
<dbReference type="RefSeq" id="WP_072915265.1">
    <property type="nucleotide sequence ID" value="NZ_FRAR01000019.1"/>
</dbReference>
<proteinExistence type="predicted"/>
<dbReference type="PANTHER" id="PTHR46036:SF5">
    <property type="entry name" value="LACTOYLGLUTATHIONE LYASE"/>
    <property type="match status" value="1"/>
</dbReference>
<evidence type="ECO:0000256" key="3">
    <source>
        <dbReference type="ARBA" id="ARBA00032460"/>
    </source>
</evidence>
<gene>
    <name evidence="6" type="ORF">SAMN02745123_02680</name>
</gene>
<feature type="domain" description="VOC" evidence="5">
    <location>
        <begin position="6"/>
        <end position="129"/>
    </location>
</feature>
<dbReference type="AlphaFoldDB" id="A0A1M6UAN9"/>
<dbReference type="GO" id="GO:0019243">
    <property type="term" value="P:methylglyoxal catabolic process to D-lactate via S-lactoyl-glutathione"/>
    <property type="evidence" value="ECO:0007669"/>
    <property type="project" value="TreeGrafter"/>
</dbReference>
<dbReference type="GO" id="GO:0005737">
    <property type="term" value="C:cytoplasm"/>
    <property type="evidence" value="ECO:0007669"/>
    <property type="project" value="TreeGrafter"/>
</dbReference>
<dbReference type="InterPro" id="IPR029068">
    <property type="entry name" value="Glyas_Bleomycin-R_OHBP_Dase"/>
</dbReference>
<reference evidence="7" key="1">
    <citation type="submission" date="2016-11" db="EMBL/GenBank/DDBJ databases">
        <authorList>
            <person name="Varghese N."/>
            <person name="Submissions S."/>
        </authorList>
    </citation>
    <scope>NUCLEOTIDE SEQUENCE [LARGE SCALE GENOMIC DNA]</scope>
    <source>
        <strain evidence="7">DSM 10349</strain>
    </source>
</reference>